<keyword evidence="1" id="KW-0472">Membrane</keyword>
<protein>
    <recommendedName>
        <fullName evidence="4">Type 4 fimbrial biogenesis protein PilX N-terminal domain-containing protein</fullName>
    </recommendedName>
</protein>
<evidence type="ECO:0008006" key="4">
    <source>
        <dbReference type="Google" id="ProtNLM"/>
    </source>
</evidence>
<sequence length="141" mass="15574">MCHINQNPKGISLLFIVLITGLILAIALGLCAILIQEMGLMTEIGYSVSAFYAADNGIEEALYDLYQHLLPNSEKEGDLNGAQYQTFAKCCNPDLEECSLTSPEECLLGITNVDPQCNTKNYCLKSLGSYKRVKRAIEINY</sequence>
<dbReference type="EMBL" id="PFHJ01000002">
    <property type="protein sequence ID" value="PIW91647.1"/>
    <property type="molecule type" value="Genomic_DNA"/>
</dbReference>
<evidence type="ECO:0000256" key="1">
    <source>
        <dbReference type="SAM" id="Phobius"/>
    </source>
</evidence>
<dbReference type="AlphaFoldDB" id="A0A2H9N373"/>
<reference evidence="3" key="1">
    <citation type="submission" date="2017-09" db="EMBL/GenBank/DDBJ databases">
        <title>Depth-based differentiation of microbial function through sediment-hosted aquifers and enrichment of novel symbionts in the deep terrestrial subsurface.</title>
        <authorList>
            <person name="Probst A.J."/>
            <person name="Ladd B."/>
            <person name="Jarett J.K."/>
            <person name="Geller-Mcgrath D.E."/>
            <person name="Sieber C.M.K."/>
            <person name="Emerson J.B."/>
            <person name="Anantharaman K."/>
            <person name="Thomas B.C."/>
            <person name="Malmstrom R."/>
            <person name="Stieglmeier M."/>
            <person name="Klingl A."/>
            <person name="Woyke T."/>
            <person name="Ryan C.M."/>
            <person name="Banfield J.F."/>
        </authorList>
    </citation>
    <scope>NUCLEOTIDE SEQUENCE [LARGE SCALE GENOMIC DNA]</scope>
</reference>
<evidence type="ECO:0000313" key="2">
    <source>
        <dbReference type="EMBL" id="PIW91647.1"/>
    </source>
</evidence>
<comment type="caution">
    <text evidence="2">The sequence shown here is derived from an EMBL/GenBank/DDBJ whole genome shotgun (WGS) entry which is preliminary data.</text>
</comment>
<accession>A0A2H9N373</accession>
<feature type="transmembrane region" description="Helical" evidence="1">
    <location>
        <begin position="12"/>
        <end position="35"/>
    </location>
</feature>
<organism evidence="2 3">
    <name type="scientific">Candidatus Nealsonbacteria bacterium CG_4_8_14_3_um_filter_37_36</name>
    <dbReference type="NCBI Taxonomy" id="1974688"/>
    <lineage>
        <taxon>Bacteria</taxon>
        <taxon>Candidatus Nealsoniibacteriota</taxon>
    </lineage>
</organism>
<keyword evidence="1" id="KW-1133">Transmembrane helix</keyword>
<evidence type="ECO:0000313" key="3">
    <source>
        <dbReference type="Proteomes" id="UP000236840"/>
    </source>
</evidence>
<gene>
    <name evidence="2" type="ORF">COZ90_00075</name>
</gene>
<name>A0A2H9N373_9BACT</name>
<dbReference type="Proteomes" id="UP000236840">
    <property type="component" value="Unassembled WGS sequence"/>
</dbReference>
<keyword evidence="1" id="KW-0812">Transmembrane</keyword>
<proteinExistence type="predicted"/>